<dbReference type="EMBL" id="CATNWA010010744">
    <property type="protein sequence ID" value="CAI9560399.1"/>
    <property type="molecule type" value="Genomic_DNA"/>
</dbReference>
<reference evidence="1" key="1">
    <citation type="submission" date="2023-05" db="EMBL/GenBank/DDBJ databases">
        <authorList>
            <person name="Stuckert A."/>
        </authorList>
    </citation>
    <scope>NUCLEOTIDE SEQUENCE</scope>
</reference>
<proteinExistence type="predicted"/>
<name>A0ABN9CJS4_9NEOB</name>
<comment type="caution">
    <text evidence="1">The sequence shown here is derived from an EMBL/GenBank/DDBJ whole genome shotgun (WGS) entry which is preliminary data.</text>
</comment>
<organism evidence="1 2">
    <name type="scientific">Staurois parvus</name>
    <dbReference type="NCBI Taxonomy" id="386267"/>
    <lineage>
        <taxon>Eukaryota</taxon>
        <taxon>Metazoa</taxon>
        <taxon>Chordata</taxon>
        <taxon>Craniata</taxon>
        <taxon>Vertebrata</taxon>
        <taxon>Euteleostomi</taxon>
        <taxon>Amphibia</taxon>
        <taxon>Batrachia</taxon>
        <taxon>Anura</taxon>
        <taxon>Neobatrachia</taxon>
        <taxon>Ranoidea</taxon>
        <taxon>Ranidae</taxon>
        <taxon>Staurois</taxon>
    </lineage>
</organism>
<accession>A0ABN9CJS4</accession>
<protein>
    <submittedName>
        <fullName evidence="1">Uncharacterized protein</fullName>
    </submittedName>
</protein>
<evidence type="ECO:0000313" key="2">
    <source>
        <dbReference type="Proteomes" id="UP001162483"/>
    </source>
</evidence>
<dbReference type="Proteomes" id="UP001162483">
    <property type="component" value="Unassembled WGS sequence"/>
</dbReference>
<gene>
    <name evidence="1" type="ORF">SPARVUS_LOCUS5252069</name>
</gene>
<sequence>MRTRGRVPLVLMARHPHWKSQPHWEPRFPFGLRFQKKRMNFYPCVSRGTGVHSNEWALEPVQNTACTVAYM</sequence>
<evidence type="ECO:0000313" key="1">
    <source>
        <dbReference type="EMBL" id="CAI9560399.1"/>
    </source>
</evidence>
<keyword evidence="2" id="KW-1185">Reference proteome</keyword>